<organism evidence="3 4">
    <name type="scientific">Triparma retinervis</name>
    <dbReference type="NCBI Taxonomy" id="2557542"/>
    <lineage>
        <taxon>Eukaryota</taxon>
        <taxon>Sar</taxon>
        <taxon>Stramenopiles</taxon>
        <taxon>Ochrophyta</taxon>
        <taxon>Bolidophyceae</taxon>
        <taxon>Parmales</taxon>
        <taxon>Triparmaceae</taxon>
        <taxon>Triparma</taxon>
    </lineage>
</organism>
<dbReference type="SMART" id="SM00332">
    <property type="entry name" value="PP2Cc"/>
    <property type="match status" value="1"/>
</dbReference>
<keyword evidence="4" id="KW-1185">Reference proteome</keyword>
<evidence type="ECO:0000313" key="3">
    <source>
        <dbReference type="EMBL" id="GMI31636.1"/>
    </source>
</evidence>
<dbReference type="InterPro" id="IPR001932">
    <property type="entry name" value="PPM-type_phosphatase-like_dom"/>
</dbReference>
<accession>A0A9W7G406</accession>
<dbReference type="OrthoDB" id="10264738at2759"/>
<protein>
    <recommendedName>
        <fullName evidence="2">PPM-type phosphatase domain-containing protein</fullName>
    </recommendedName>
</protein>
<dbReference type="AlphaFoldDB" id="A0A9W7G406"/>
<evidence type="ECO:0000256" key="1">
    <source>
        <dbReference type="SAM" id="SignalP"/>
    </source>
</evidence>
<dbReference type="Proteomes" id="UP001165082">
    <property type="component" value="Unassembled WGS sequence"/>
</dbReference>
<evidence type="ECO:0000259" key="2">
    <source>
        <dbReference type="PROSITE" id="PS51746"/>
    </source>
</evidence>
<dbReference type="Pfam" id="PF00481">
    <property type="entry name" value="PP2C"/>
    <property type="match status" value="1"/>
</dbReference>
<name>A0A9W7G406_9STRA</name>
<evidence type="ECO:0000313" key="4">
    <source>
        <dbReference type="Proteomes" id="UP001165082"/>
    </source>
</evidence>
<dbReference type="GO" id="GO:0004722">
    <property type="term" value="F:protein serine/threonine phosphatase activity"/>
    <property type="evidence" value="ECO:0007669"/>
    <property type="project" value="InterPro"/>
</dbReference>
<reference evidence="3" key="1">
    <citation type="submission" date="2022-07" db="EMBL/GenBank/DDBJ databases">
        <title>Genome analysis of Parmales, a sister group of diatoms, reveals the evolutionary specialization of diatoms from phago-mixotrophs to photoautotrophs.</title>
        <authorList>
            <person name="Ban H."/>
            <person name="Sato S."/>
            <person name="Yoshikawa S."/>
            <person name="Kazumasa Y."/>
            <person name="Nakamura Y."/>
            <person name="Ichinomiya M."/>
            <person name="Saitoh K."/>
            <person name="Sato N."/>
            <person name="Blanc-Mathieu R."/>
            <person name="Endo H."/>
            <person name="Kuwata A."/>
            <person name="Ogata H."/>
        </authorList>
    </citation>
    <scope>NUCLEOTIDE SEQUENCE</scope>
</reference>
<dbReference type="InterPro" id="IPR015655">
    <property type="entry name" value="PP2C"/>
</dbReference>
<dbReference type="EMBL" id="BRXZ01007675">
    <property type="protein sequence ID" value="GMI31636.1"/>
    <property type="molecule type" value="Genomic_DNA"/>
</dbReference>
<sequence>MSLRSSLISLAVLFSTSLPENTFASPGATANVVLSCSSLLYCGNVGDSASHSFPPTSSPDGEKMSIDHDTWVREDEEERLSKAGAFLHPSPPPFKLASFAPVKILYTLAFGCPRVYKADARGNVVGGLNMTRSIGDVQLKPQVSHDPDVTLKECEVGEFVVTATDGVWDELSPAEVGALIKAAEQSTQKNHVDLPPCEGVARAASLIVNEAIKRGGRDNATAIVAKRCQLRSSPTR</sequence>
<dbReference type="Gene3D" id="3.60.40.10">
    <property type="entry name" value="PPM-type phosphatase domain"/>
    <property type="match status" value="1"/>
</dbReference>
<proteinExistence type="predicted"/>
<dbReference type="PROSITE" id="PS51746">
    <property type="entry name" value="PPM_2"/>
    <property type="match status" value="1"/>
</dbReference>
<feature type="domain" description="PPM-type phosphatase" evidence="2">
    <location>
        <begin position="1"/>
        <end position="227"/>
    </location>
</feature>
<dbReference type="CDD" id="cd00143">
    <property type="entry name" value="PP2Cc"/>
    <property type="match status" value="1"/>
</dbReference>
<feature type="chain" id="PRO_5040816592" description="PPM-type phosphatase domain-containing protein" evidence="1">
    <location>
        <begin position="25"/>
        <end position="236"/>
    </location>
</feature>
<dbReference type="PANTHER" id="PTHR47992">
    <property type="entry name" value="PROTEIN PHOSPHATASE"/>
    <property type="match status" value="1"/>
</dbReference>
<dbReference type="SUPFAM" id="SSF81606">
    <property type="entry name" value="PP2C-like"/>
    <property type="match status" value="1"/>
</dbReference>
<comment type="caution">
    <text evidence="3">The sequence shown here is derived from an EMBL/GenBank/DDBJ whole genome shotgun (WGS) entry which is preliminary data.</text>
</comment>
<gene>
    <name evidence="3" type="ORF">TrRE_jg6445</name>
</gene>
<feature type="signal peptide" evidence="1">
    <location>
        <begin position="1"/>
        <end position="24"/>
    </location>
</feature>
<dbReference type="InterPro" id="IPR036457">
    <property type="entry name" value="PPM-type-like_dom_sf"/>
</dbReference>
<keyword evidence="1" id="KW-0732">Signal</keyword>